<dbReference type="AlphaFoldDB" id="A0A381RG57"/>
<dbReference type="GO" id="GO:0006508">
    <property type="term" value="P:proteolysis"/>
    <property type="evidence" value="ECO:0007669"/>
    <property type="project" value="UniProtKB-KW"/>
</dbReference>
<reference evidence="6" key="1">
    <citation type="submission" date="2018-05" db="EMBL/GenBank/DDBJ databases">
        <authorList>
            <person name="Lanie J.A."/>
            <person name="Ng W.-L."/>
            <person name="Kazmierczak K.M."/>
            <person name="Andrzejewski T.M."/>
            <person name="Davidsen T.M."/>
            <person name="Wayne K.J."/>
            <person name="Tettelin H."/>
            <person name="Glass J.I."/>
            <person name="Rusch D."/>
            <person name="Podicherti R."/>
            <person name="Tsui H.-C.T."/>
            <person name="Winkler M.E."/>
        </authorList>
    </citation>
    <scope>NUCLEOTIDE SEQUENCE</scope>
</reference>
<organism evidence="6">
    <name type="scientific">marine metagenome</name>
    <dbReference type="NCBI Taxonomy" id="408172"/>
    <lineage>
        <taxon>unclassified sequences</taxon>
        <taxon>metagenomes</taxon>
        <taxon>ecological metagenomes</taxon>
    </lineage>
</organism>
<dbReference type="GO" id="GO:0005829">
    <property type="term" value="C:cytosol"/>
    <property type="evidence" value="ECO:0007669"/>
    <property type="project" value="InterPro"/>
</dbReference>
<dbReference type="PANTHER" id="PTHR23402:SF1">
    <property type="entry name" value="PYROGLUTAMYL-PEPTIDASE I"/>
    <property type="match status" value="1"/>
</dbReference>
<dbReference type="EMBL" id="UINC01001847">
    <property type="protein sequence ID" value="SUZ89879.1"/>
    <property type="molecule type" value="Genomic_DNA"/>
</dbReference>
<dbReference type="InterPro" id="IPR036440">
    <property type="entry name" value="Peptidase_C15-like_sf"/>
</dbReference>
<protein>
    <recommendedName>
        <fullName evidence="7">Pyroglutamyl-peptidase I</fullName>
    </recommendedName>
</protein>
<dbReference type="SUPFAM" id="SSF53182">
    <property type="entry name" value="Pyrrolidone carboxyl peptidase (pyroglutamate aminopeptidase)"/>
    <property type="match status" value="1"/>
</dbReference>
<sequence length="196" mass="21208">MVKPRILVTGFTAFSTHSANISQSIMEEISNSGLDGLDVETMLLTVDAAGSKAVARELSAGAEFRAILHLGLSAGSERIRMERYGRNEFRMAIPDNSGRLVKHGGIIDHAPEHIQTNASARVLDEEFANAVEVIWSEDAGGYVCNETYFRTLFAAGVSPGSVPTVLLLHLPDGKQITPSEQLSVVKRVSKCLCKRP</sequence>
<evidence type="ECO:0000256" key="4">
    <source>
        <dbReference type="ARBA" id="ARBA00022801"/>
    </source>
</evidence>
<dbReference type="GO" id="GO:0016920">
    <property type="term" value="F:pyroglutamyl-peptidase activity"/>
    <property type="evidence" value="ECO:0007669"/>
    <property type="project" value="InterPro"/>
</dbReference>
<keyword evidence="4" id="KW-0378">Hydrolase</keyword>
<keyword evidence="2" id="KW-0963">Cytoplasm</keyword>
<accession>A0A381RG57</accession>
<dbReference type="PANTHER" id="PTHR23402">
    <property type="entry name" value="PROTEASE FAMILY C15 PYROGLUTAMYL-PEPTIDASE I-RELATED"/>
    <property type="match status" value="1"/>
</dbReference>
<comment type="similarity">
    <text evidence="1">Belongs to the peptidase C15 family.</text>
</comment>
<evidence type="ECO:0000313" key="6">
    <source>
        <dbReference type="EMBL" id="SUZ89879.1"/>
    </source>
</evidence>
<evidence type="ECO:0000256" key="2">
    <source>
        <dbReference type="ARBA" id="ARBA00022490"/>
    </source>
</evidence>
<keyword evidence="5" id="KW-0788">Thiol protease</keyword>
<evidence type="ECO:0008006" key="7">
    <source>
        <dbReference type="Google" id="ProtNLM"/>
    </source>
</evidence>
<dbReference type="InterPro" id="IPR000816">
    <property type="entry name" value="Peptidase_C15"/>
</dbReference>
<evidence type="ECO:0000256" key="5">
    <source>
        <dbReference type="ARBA" id="ARBA00022807"/>
    </source>
</evidence>
<dbReference type="Gene3D" id="3.40.630.20">
    <property type="entry name" value="Peptidase C15, pyroglutamyl peptidase I-like"/>
    <property type="match status" value="1"/>
</dbReference>
<dbReference type="InterPro" id="IPR016125">
    <property type="entry name" value="Peptidase_C15-like"/>
</dbReference>
<evidence type="ECO:0000256" key="3">
    <source>
        <dbReference type="ARBA" id="ARBA00022670"/>
    </source>
</evidence>
<keyword evidence="3" id="KW-0645">Protease</keyword>
<proteinExistence type="inferred from homology"/>
<gene>
    <name evidence="6" type="ORF">METZ01_LOCUS42733</name>
</gene>
<evidence type="ECO:0000256" key="1">
    <source>
        <dbReference type="ARBA" id="ARBA00006641"/>
    </source>
</evidence>
<dbReference type="Pfam" id="PF01470">
    <property type="entry name" value="Peptidase_C15"/>
    <property type="match status" value="1"/>
</dbReference>
<name>A0A381RG57_9ZZZZ</name>
<dbReference type="PRINTS" id="PR00706">
    <property type="entry name" value="PYROGLUPTASE"/>
</dbReference>